<dbReference type="AlphaFoldDB" id="A0A7U4DNT1"/>
<gene>
    <name evidence="6" type="ordered locus">Despr_1177</name>
</gene>
<protein>
    <submittedName>
        <fullName evidence="6">4Fe-4S ferredoxin iron-sulfur binding domain protein</fullName>
    </submittedName>
</protein>
<evidence type="ECO:0000256" key="2">
    <source>
        <dbReference type="ARBA" id="ARBA00022723"/>
    </source>
</evidence>
<keyword evidence="1" id="KW-0004">4Fe-4S</keyword>
<keyword evidence="2" id="KW-0479">Metal-binding</keyword>
<reference evidence="6 7" key="1">
    <citation type="journal article" date="2011" name="Stand. Genomic Sci.">
        <title>Complete genome sequence of Desulfobulbus propionicus type strain (1pr3).</title>
        <authorList>
            <person name="Pagani I."/>
            <person name="Lapidus A."/>
            <person name="Nolan M."/>
            <person name="Lucas S."/>
            <person name="Hammon N."/>
            <person name="Deshpande S."/>
            <person name="Cheng J.F."/>
            <person name="Chertkov O."/>
            <person name="Davenport K."/>
            <person name="Tapia R."/>
            <person name="Han C."/>
            <person name="Goodwin L."/>
            <person name="Pitluck S."/>
            <person name="Liolios K."/>
            <person name="Mavromatis K."/>
            <person name="Ivanova N."/>
            <person name="Mikhailova N."/>
            <person name="Pati A."/>
            <person name="Chen A."/>
            <person name="Palaniappan K."/>
            <person name="Land M."/>
            <person name="Hauser L."/>
            <person name="Chang Y.J."/>
            <person name="Jeffries C.D."/>
            <person name="Detter J.C."/>
            <person name="Brambilla E."/>
            <person name="Kannan K.P."/>
            <person name="Djao O.D."/>
            <person name="Rohde M."/>
            <person name="Pukall R."/>
            <person name="Spring S."/>
            <person name="Goker M."/>
            <person name="Sikorski J."/>
            <person name="Woyke T."/>
            <person name="Bristow J."/>
            <person name="Eisen J.A."/>
            <person name="Markowitz V."/>
            <person name="Hugenholtz P."/>
            <person name="Kyrpides N.C."/>
            <person name="Klenk H.P."/>
        </authorList>
    </citation>
    <scope>NUCLEOTIDE SEQUENCE [LARGE SCALE GENOMIC DNA]</scope>
    <source>
        <strain evidence="7">ATCC 33891 / DSM 2032 / 1pr3</strain>
    </source>
</reference>
<evidence type="ECO:0000256" key="4">
    <source>
        <dbReference type="ARBA" id="ARBA00023014"/>
    </source>
</evidence>
<keyword evidence="4" id="KW-0411">Iron-sulfur</keyword>
<dbReference type="Gene3D" id="3.30.70.20">
    <property type="match status" value="1"/>
</dbReference>
<dbReference type="PANTHER" id="PTHR43687">
    <property type="entry name" value="ADENYLYLSULFATE REDUCTASE, BETA SUBUNIT"/>
    <property type="match status" value="1"/>
</dbReference>
<dbReference type="GO" id="GO:0046872">
    <property type="term" value="F:metal ion binding"/>
    <property type="evidence" value="ECO:0007669"/>
    <property type="project" value="UniProtKB-KW"/>
</dbReference>
<dbReference type="InterPro" id="IPR029039">
    <property type="entry name" value="Flavoprotein-like_sf"/>
</dbReference>
<evidence type="ECO:0000313" key="7">
    <source>
        <dbReference type="Proteomes" id="UP000006365"/>
    </source>
</evidence>
<evidence type="ECO:0000259" key="5">
    <source>
        <dbReference type="PROSITE" id="PS51379"/>
    </source>
</evidence>
<dbReference type="GO" id="GO:0051539">
    <property type="term" value="F:4 iron, 4 sulfur cluster binding"/>
    <property type="evidence" value="ECO:0007669"/>
    <property type="project" value="UniProtKB-KW"/>
</dbReference>
<evidence type="ECO:0000313" key="6">
    <source>
        <dbReference type="EMBL" id="ADW17347.1"/>
    </source>
</evidence>
<dbReference type="PANTHER" id="PTHR43687:SF1">
    <property type="entry name" value="FERREDOXIN III"/>
    <property type="match status" value="1"/>
</dbReference>
<accession>A0A7U4DNT1</accession>
<feature type="domain" description="4Fe-4S ferredoxin-type" evidence="5">
    <location>
        <begin position="200"/>
        <end position="229"/>
    </location>
</feature>
<dbReference type="Proteomes" id="UP000006365">
    <property type="component" value="Chromosome"/>
</dbReference>
<feature type="domain" description="4Fe-4S ferredoxin-type" evidence="5">
    <location>
        <begin position="236"/>
        <end position="256"/>
    </location>
</feature>
<dbReference type="PROSITE" id="PS00198">
    <property type="entry name" value="4FE4S_FER_1"/>
    <property type="match status" value="2"/>
</dbReference>
<proteinExistence type="predicted"/>
<dbReference type="RefSeq" id="WP_015723889.1">
    <property type="nucleotide sequence ID" value="NC_014972.1"/>
</dbReference>
<dbReference type="Pfam" id="PF00037">
    <property type="entry name" value="Fer4"/>
    <property type="match status" value="1"/>
</dbReference>
<dbReference type="Gene3D" id="3.40.50.360">
    <property type="match status" value="1"/>
</dbReference>
<evidence type="ECO:0000256" key="1">
    <source>
        <dbReference type="ARBA" id="ARBA00022485"/>
    </source>
</evidence>
<name>A0A7U4DNT1_DESPD</name>
<dbReference type="PROSITE" id="PS51379">
    <property type="entry name" value="4FE4S_FER_2"/>
    <property type="match status" value="2"/>
</dbReference>
<dbReference type="InterPro" id="IPR050572">
    <property type="entry name" value="Fe-S_Ferredoxin"/>
</dbReference>
<dbReference type="SUPFAM" id="SSF52218">
    <property type="entry name" value="Flavoproteins"/>
    <property type="match status" value="1"/>
</dbReference>
<evidence type="ECO:0000256" key="3">
    <source>
        <dbReference type="ARBA" id="ARBA00023004"/>
    </source>
</evidence>
<dbReference type="EMBL" id="CP002364">
    <property type="protein sequence ID" value="ADW17347.1"/>
    <property type="molecule type" value="Genomic_DNA"/>
</dbReference>
<dbReference type="SUPFAM" id="SSF54862">
    <property type="entry name" value="4Fe-4S ferredoxins"/>
    <property type="match status" value="1"/>
</dbReference>
<keyword evidence="7" id="KW-1185">Reference proteome</keyword>
<keyword evidence="3" id="KW-0408">Iron</keyword>
<organism evidence="6 7">
    <name type="scientific">Desulfobulbus propionicus (strain ATCC 33891 / DSM 2032 / VKM B-1956 / 1pr3)</name>
    <dbReference type="NCBI Taxonomy" id="577650"/>
    <lineage>
        <taxon>Bacteria</taxon>
        <taxon>Pseudomonadati</taxon>
        <taxon>Thermodesulfobacteriota</taxon>
        <taxon>Desulfobulbia</taxon>
        <taxon>Desulfobulbales</taxon>
        <taxon>Desulfobulbaceae</taxon>
        <taxon>Desulfobulbus</taxon>
    </lineage>
</organism>
<dbReference type="InterPro" id="IPR017900">
    <property type="entry name" value="4Fe4S_Fe_S_CS"/>
</dbReference>
<sequence length="279" mass="29214">MQSHHLVAYFSPAGSTRLVAETIRLRLAHHGHAATMIDLGKRNVPLREKLAPLVGKPCCLWIGSPVYCDHAVPVVSDFLAGLPSGLGGHGVAFVTWGGVTSGLALPELAQQLRAKGFIPVAAAKVLAVHSSLWQSPRPLGMGHPNGGDLALVERMVEAVVNNLANGSVQPLAQSALEYLSPALRADAAGKSLALAKASMPPLAADEQRCSRCGECALACPVAAIVLDPFPRIGAACVVCMQCVRVCPEEAFPYNAQAVAERIAAMAARSDEAKETAVFY</sequence>
<dbReference type="KEGG" id="dpr:Despr_1177"/>
<dbReference type="InterPro" id="IPR017896">
    <property type="entry name" value="4Fe4S_Fe-S-bd"/>
</dbReference>